<protein>
    <submittedName>
        <fullName evidence="1">Uncharacterized protein</fullName>
    </submittedName>
</protein>
<evidence type="ECO:0000313" key="2">
    <source>
        <dbReference type="Proteomes" id="UP000654075"/>
    </source>
</evidence>
<comment type="caution">
    <text evidence="1">The sequence shown here is derived from an EMBL/GenBank/DDBJ whole genome shotgun (WGS) entry which is preliminary data.</text>
</comment>
<evidence type="ECO:0000313" key="1">
    <source>
        <dbReference type="EMBL" id="CAE8595462.1"/>
    </source>
</evidence>
<name>A0A813E947_POLGL</name>
<dbReference type="EMBL" id="CAJNNV010007861">
    <property type="protein sequence ID" value="CAE8595462.1"/>
    <property type="molecule type" value="Genomic_DNA"/>
</dbReference>
<reference evidence="1" key="1">
    <citation type="submission" date="2021-02" db="EMBL/GenBank/DDBJ databases">
        <authorList>
            <person name="Dougan E. K."/>
            <person name="Rhodes N."/>
            <person name="Thang M."/>
            <person name="Chan C."/>
        </authorList>
    </citation>
    <scope>NUCLEOTIDE SEQUENCE</scope>
</reference>
<dbReference type="Proteomes" id="UP000654075">
    <property type="component" value="Unassembled WGS sequence"/>
</dbReference>
<proteinExistence type="predicted"/>
<organism evidence="1 2">
    <name type="scientific">Polarella glacialis</name>
    <name type="common">Dinoflagellate</name>
    <dbReference type="NCBI Taxonomy" id="89957"/>
    <lineage>
        <taxon>Eukaryota</taxon>
        <taxon>Sar</taxon>
        <taxon>Alveolata</taxon>
        <taxon>Dinophyceae</taxon>
        <taxon>Suessiales</taxon>
        <taxon>Suessiaceae</taxon>
        <taxon>Polarella</taxon>
    </lineage>
</organism>
<keyword evidence="2" id="KW-1185">Reference proteome</keyword>
<gene>
    <name evidence="1" type="ORF">PGLA1383_LOCUS13973</name>
</gene>
<dbReference type="AlphaFoldDB" id="A0A813E947"/>
<accession>A0A813E947</accession>
<sequence>MDRLAQPGPRGGCSAKGFQLPRQQQTTNCHFQETEQAAVDYDNLLFKLHKAKPRKQTPPWGVPAEVWQLLLANKDSQIALDLQSLCHHIRATASTPHVWHHSMTAQIPKYNGESGPSSMRLINELDPIGCAWFAALWMNATPGTFYFAHAAPGHRREQAILQQRLLGWRLATAGLSFVMTKIRLKRWMM</sequence>